<gene>
    <name evidence="2" type="ORF">SAMN05421684_6399</name>
</gene>
<keyword evidence="3" id="KW-1185">Reference proteome</keyword>
<dbReference type="OrthoDB" id="4453346at2"/>
<dbReference type="EMBL" id="FNQB01000003">
    <property type="protein sequence ID" value="SDZ53788.1"/>
    <property type="molecule type" value="Genomic_DNA"/>
</dbReference>
<dbReference type="RefSeq" id="WP_090800266.1">
    <property type="nucleotide sequence ID" value="NZ_BOND01000024.1"/>
</dbReference>
<accession>A0A1H3TUS6</accession>
<sequence length="210" mass="22802">MTVTPADVTTIVALLRATLRDVPDDAWDVPAGALTWTCWETIEHTADDLFAYAMQIGPSDPPTDTHVPAGWRYVREGGPALTIFVERAAGTLGLLRVLEGCGAMLAGVVAGAPADRLSHHTYGISDPEGFAAMGVVETVVHAHDVATTLGLPWQPPAELCERVIERLFPDLPEHPDPWERLLWATGRIALPGHPLRDSWRWDGRPVALRG</sequence>
<name>A0A1H3TUS6_9ACTN</name>
<dbReference type="InterPro" id="IPR034660">
    <property type="entry name" value="DinB/YfiT-like"/>
</dbReference>
<reference evidence="3" key="1">
    <citation type="submission" date="2016-10" db="EMBL/GenBank/DDBJ databases">
        <authorList>
            <person name="Varghese N."/>
            <person name="Submissions S."/>
        </authorList>
    </citation>
    <scope>NUCLEOTIDE SEQUENCE [LARGE SCALE GENOMIC DNA]</scope>
    <source>
        <strain evidence="3">DSM 44718</strain>
    </source>
</reference>
<evidence type="ECO:0000313" key="2">
    <source>
        <dbReference type="EMBL" id="SDZ53788.1"/>
    </source>
</evidence>
<dbReference type="SUPFAM" id="SSF109854">
    <property type="entry name" value="DinB/YfiT-like putative metalloenzymes"/>
    <property type="match status" value="1"/>
</dbReference>
<dbReference type="Gene3D" id="1.20.120.450">
    <property type="entry name" value="dinb family like domain"/>
    <property type="match status" value="1"/>
</dbReference>
<dbReference type="GO" id="GO:0046872">
    <property type="term" value="F:metal ion binding"/>
    <property type="evidence" value="ECO:0007669"/>
    <property type="project" value="InterPro"/>
</dbReference>
<organism evidence="2 3">
    <name type="scientific">Asanoa ishikariensis</name>
    <dbReference type="NCBI Taxonomy" id="137265"/>
    <lineage>
        <taxon>Bacteria</taxon>
        <taxon>Bacillati</taxon>
        <taxon>Actinomycetota</taxon>
        <taxon>Actinomycetes</taxon>
        <taxon>Micromonosporales</taxon>
        <taxon>Micromonosporaceae</taxon>
        <taxon>Asanoa</taxon>
    </lineage>
</organism>
<protein>
    <submittedName>
        <fullName evidence="2">Mycothiol maleylpyruvate isomerase N-terminal domain-containing protein</fullName>
    </submittedName>
</protein>
<dbReference type="GO" id="GO:0016853">
    <property type="term" value="F:isomerase activity"/>
    <property type="evidence" value="ECO:0007669"/>
    <property type="project" value="UniProtKB-KW"/>
</dbReference>
<dbReference type="InterPro" id="IPR024344">
    <property type="entry name" value="MDMPI_metal-binding"/>
</dbReference>
<evidence type="ECO:0000259" key="1">
    <source>
        <dbReference type="Pfam" id="PF11716"/>
    </source>
</evidence>
<dbReference type="Proteomes" id="UP000199632">
    <property type="component" value="Unassembled WGS sequence"/>
</dbReference>
<keyword evidence="2" id="KW-0413">Isomerase</keyword>
<evidence type="ECO:0000313" key="3">
    <source>
        <dbReference type="Proteomes" id="UP000199632"/>
    </source>
</evidence>
<feature type="domain" description="Mycothiol-dependent maleylpyruvate isomerase metal-binding" evidence="1">
    <location>
        <begin position="11"/>
        <end position="146"/>
    </location>
</feature>
<dbReference type="Pfam" id="PF11716">
    <property type="entry name" value="MDMPI_N"/>
    <property type="match status" value="1"/>
</dbReference>
<dbReference type="AlphaFoldDB" id="A0A1H3TUS6"/>
<proteinExistence type="predicted"/>
<dbReference type="STRING" id="137265.SAMN05421684_6399"/>
<keyword evidence="2" id="KW-0670">Pyruvate</keyword>